<evidence type="ECO:0000256" key="1">
    <source>
        <dbReference type="SAM" id="Phobius"/>
    </source>
</evidence>
<dbReference type="AlphaFoldDB" id="A0A6J4GY00"/>
<name>A0A6J4GY00_9FLAO</name>
<accession>A0A6J4GY00</accession>
<organism evidence="2 3">
    <name type="scientific">Flavobacterium bizetiae</name>
    <dbReference type="NCBI Taxonomy" id="2704140"/>
    <lineage>
        <taxon>Bacteria</taxon>
        <taxon>Pseudomonadati</taxon>
        <taxon>Bacteroidota</taxon>
        <taxon>Flavobacteriia</taxon>
        <taxon>Flavobacteriales</taxon>
        <taxon>Flavobacteriaceae</taxon>
        <taxon>Flavobacterium</taxon>
    </lineage>
</organism>
<proteinExistence type="predicted"/>
<evidence type="ECO:0000313" key="3">
    <source>
        <dbReference type="Proteomes" id="UP000479938"/>
    </source>
</evidence>
<dbReference type="EMBL" id="CADCSU010000239">
    <property type="protein sequence ID" value="CAA9203755.1"/>
    <property type="molecule type" value="Genomic_DNA"/>
</dbReference>
<dbReference type="Proteomes" id="UP000479938">
    <property type="component" value="Unassembled WGS sequence"/>
</dbReference>
<keyword evidence="1" id="KW-1133">Transmembrane helix</keyword>
<protein>
    <submittedName>
        <fullName evidence="2">Uncharacterized protein</fullName>
    </submittedName>
</protein>
<feature type="transmembrane region" description="Helical" evidence="1">
    <location>
        <begin position="6"/>
        <end position="28"/>
    </location>
</feature>
<evidence type="ECO:0000313" key="2">
    <source>
        <dbReference type="EMBL" id="CAA9203755.1"/>
    </source>
</evidence>
<keyword evidence="1" id="KW-0472">Membrane</keyword>
<gene>
    <name evidence="2" type="ORF">FLA105534_04937</name>
</gene>
<reference evidence="2 3" key="1">
    <citation type="submission" date="2020-02" db="EMBL/GenBank/DDBJ databases">
        <authorList>
            <person name="Criscuolo A."/>
        </authorList>
    </citation>
    <scope>NUCLEOTIDE SEQUENCE [LARGE SCALE GENOMIC DNA]</scope>
    <source>
        <strain evidence="2">CIP105534</strain>
    </source>
</reference>
<keyword evidence="1" id="KW-0812">Transmembrane</keyword>
<keyword evidence="3" id="KW-1185">Reference proteome</keyword>
<sequence length="46" mass="5139">MIEFSVSSIICALLNVANKIVTIGLFFMNKKVLNGFHLEKNVLLLC</sequence>